<dbReference type="Proteomes" id="UP001299970">
    <property type="component" value="Unassembled WGS sequence"/>
</dbReference>
<dbReference type="SUPFAM" id="SSF103196">
    <property type="entry name" value="Roadblock/LC7 domain"/>
    <property type="match status" value="1"/>
</dbReference>
<feature type="domain" description="Roadblock/LAMTOR2" evidence="1">
    <location>
        <begin position="1"/>
        <end position="89"/>
    </location>
</feature>
<dbReference type="Gene3D" id="3.30.450.30">
    <property type="entry name" value="Dynein light chain 2a, cytoplasmic"/>
    <property type="match status" value="1"/>
</dbReference>
<sequence length="125" mass="12796">MLVEFARETPGVEQVVVVSGDGLLLATSPGVDEDLADQLSAAASGLVSLARGTAQLLNAGPVTQTILEMDEGYLFVTAISQGTTLAVHAARRCDIGMVGYEMTLLAARVGHALTPATRAGAGNRS</sequence>
<reference evidence="2 3" key="1">
    <citation type="submission" date="2022-03" db="EMBL/GenBank/DDBJ databases">
        <title>Pseudonocardia alaer sp. nov., a novel actinomycete isolated from reed forest soil.</title>
        <authorList>
            <person name="Wang L."/>
        </authorList>
    </citation>
    <scope>NUCLEOTIDE SEQUENCE [LARGE SCALE GENOMIC DNA]</scope>
    <source>
        <strain evidence="2 3">Y-16303</strain>
    </source>
</reference>
<dbReference type="Pfam" id="PF03259">
    <property type="entry name" value="Robl_LC7"/>
    <property type="match status" value="1"/>
</dbReference>
<evidence type="ECO:0000313" key="3">
    <source>
        <dbReference type="Proteomes" id="UP001299970"/>
    </source>
</evidence>
<keyword evidence="3" id="KW-1185">Reference proteome</keyword>
<dbReference type="InterPro" id="IPR053141">
    <property type="entry name" value="Mycobact_SerProt_Inhib_Rv3364c"/>
</dbReference>
<protein>
    <submittedName>
        <fullName evidence="2">Roadblock/LC7 domain-containing protein</fullName>
    </submittedName>
</protein>
<evidence type="ECO:0000259" key="1">
    <source>
        <dbReference type="SMART" id="SM00960"/>
    </source>
</evidence>
<dbReference type="SMART" id="SM00960">
    <property type="entry name" value="Robl_LC7"/>
    <property type="match status" value="1"/>
</dbReference>
<dbReference type="PANTHER" id="PTHR36222">
    <property type="entry name" value="SERINE PROTEASE INHIBITOR RV3364C"/>
    <property type="match status" value="1"/>
</dbReference>
<organism evidence="2 3">
    <name type="scientific">Pseudonocardia alaniniphila</name>
    <dbReference type="NCBI Taxonomy" id="75291"/>
    <lineage>
        <taxon>Bacteria</taxon>
        <taxon>Bacillati</taxon>
        <taxon>Actinomycetota</taxon>
        <taxon>Actinomycetes</taxon>
        <taxon>Pseudonocardiales</taxon>
        <taxon>Pseudonocardiaceae</taxon>
        <taxon>Pseudonocardia</taxon>
    </lineage>
</organism>
<dbReference type="InterPro" id="IPR004942">
    <property type="entry name" value="Roadblock/LAMTOR2_dom"/>
</dbReference>
<gene>
    <name evidence="2" type="ORF">MMF94_23365</name>
</gene>
<name>A0ABS9TJC4_9PSEU</name>
<comment type="caution">
    <text evidence="2">The sequence shown here is derived from an EMBL/GenBank/DDBJ whole genome shotgun (WGS) entry which is preliminary data.</text>
</comment>
<proteinExistence type="predicted"/>
<dbReference type="RefSeq" id="WP_241039378.1">
    <property type="nucleotide sequence ID" value="NZ_BAAAJF010000022.1"/>
</dbReference>
<dbReference type="EMBL" id="JAKXMK010000020">
    <property type="protein sequence ID" value="MCH6168642.1"/>
    <property type="molecule type" value="Genomic_DNA"/>
</dbReference>
<accession>A0ABS9TJC4</accession>
<dbReference type="PANTHER" id="PTHR36222:SF1">
    <property type="entry name" value="SERINE PROTEASE INHIBITOR RV3364C"/>
    <property type="match status" value="1"/>
</dbReference>
<evidence type="ECO:0000313" key="2">
    <source>
        <dbReference type="EMBL" id="MCH6168642.1"/>
    </source>
</evidence>